<accession>A0A809RSL8</accession>
<dbReference type="GO" id="GO:0032259">
    <property type="term" value="P:methylation"/>
    <property type="evidence" value="ECO:0007669"/>
    <property type="project" value="UniProtKB-KW"/>
</dbReference>
<evidence type="ECO:0000259" key="3">
    <source>
        <dbReference type="Pfam" id="PF10017"/>
    </source>
</evidence>
<dbReference type="InterPro" id="IPR029063">
    <property type="entry name" value="SAM-dependent_MTases_sf"/>
</dbReference>
<dbReference type="Gene3D" id="3.40.50.150">
    <property type="entry name" value="Vaccinia Virus protein VP39"/>
    <property type="match status" value="1"/>
</dbReference>
<dbReference type="InterPro" id="IPR035094">
    <property type="entry name" value="EgtD"/>
</dbReference>
<dbReference type="SUPFAM" id="SSF53335">
    <property type="entry name" value="S-adenosyl-L-methionine-dependent methyltransferases"/>
    <property type="match status" value="1"/>
</dbReference>
<evidence type="ECO:0000256" key="2">
    <source>
        <dbReference type="ARBA" id="ARBA00022679"/>
    </source>
</evidence>
<dbReference type="GO" id="GO:0008168">
    <property type="term" value="F:methyltransferase activity"/>
    <property type="evidence" value="ECO:0007669"/>
    <property type="project" value="UniProtKB-KW"/>
</dbReference>
<dbReference type="EMBL" id="AP021857">
    <property type="protein sequence ID" value="BBO19457.1"/>
    <property type="molecule type" value="Genomic_DNA"/>
</dbReference>
<gene>
    <name evidence="4" type="ORF">DSYM_01560</name>
</gene>
<feature type="domain" description="Histidine-specific methyltransferase SAM-dependent" evidence="3">
    <location>
        <begin position="28"/>
        <end position="330"/>
    </location>
</feature>
<sequence length="333" mass="35636">MRVDNPRTDRPRPFRFADLRRGGGDAAAELLAGLLAARAAILPKYFYDELGSRLFAAICCLPEYSLTRSEAHLFARRGGEIAEAAGRGRLLIDLGAGDCGKAAGLFPLLAPAGYAALDISADFLRAALGRLRQRFPDLPIAGAAIDFTHSLDLPEDLLAPASAPQLWFYPGSSIGNFAPEAARAFLARIARACSAAPAGGALLIGVDLVKDKAVLDAAYDDALGVTAAFNLNVLNHANRLLPADFDVADWRHVAFFDPAASRVEMHLEARREVTVKLAGQARRFAAGERIHTEDSYKWTAEGFAALLEAAGLPKQRRWLAEEGGFALFLAAPA</sequence>
<keyword evidence="2 4" id="KW-0808">Transferase</keyword>
<dbReference type="NCBIfam" id="TIGR03438">
    <property type="entry name" value="egtD_ergothio"/>
    <property type="match status" value="1"/>
</dbReference>
<dbReference type="PANTHER" id="PTHR43397:SF1">
    <property type="entry name" value="ERGOTHIONEINE BIOSYNTHESIS PROTEIN 1"/>
    <property type="match status" value="1"/>
</dbReference>
<evidence type="ECO:0000313" key="4">
    <source>
        <dbReference type="EMBL" id="BBO19457.1"/>
    </source>
</evidence>
<dbReference type="AlphaFoldDB" id="A0A809RSL8"/>
<organism evidence="4 5">
    <name type="scientific">Candidatus Desulfobacillus denitrificans</name>
    <dbReference type="NCBI Taxonomy" id="2608985"/>
    <lineage>
        <taxon>Bacteria</taxon>
        <taxon>Pseudomonadati</taxon>
        <taxon>Pseudomonadota</taxon>
        <taxon>Betaproteobacteria</taxon>
        <taxon>Candidatus Desulfobacillus</taxon>
    </lineage>
</organism>
<dbReference type="KEGG" id="ddz:DSYM_01560"/>
<dbReference type="InterPro" id="IPR017804">
    <property type="entry name" value="MeTrfase_EgtD-like"/>
</dbReference>
<dbReference type="Pfam" id="PF10017">
    <property type="entry name" value="Methyltransf_33"/>
    <property type="match status" value="1"/>
</dbReference>
<dbReference type="Proteomes" id="UP000662914">
    <property type="component" value="Chromosome"/>
</dbReference>
<dbReference type="InterPro" id="IPR019257">
    <property type="entry name" value="MeTrfase_dom"/>
</dbReference>
<reference evidence="4" key="1">
    <citation type="journal article" name="DNA Res.">
        <title>The physiological potential of anammox bacteria as revealed by their core genome structure.</title>
        <authorList>
            <person name="Okubo T."/>
            <person name="Toyoda A."/>
            <person name="Fukuhara K."/>
            <person name="Uchiyama I."/>
            <person name="Harigaya Y."/>
            <person name="Kuroiwa M."/>
            <person name="Suzuki T."/>
            <person name="Murakami Y."/>
            <person name="Suwa Y."/>
            <person name="Takami H."/>
        </authorList>
    </citation>
    <scope>NUCLEOTIDE SEQUENCE</scope>
    <source>
        <strain evidence="4">317325-3</strain>
    </source>
</reference>
<evidence type="ECO:0000256" key="1">
    <source>
        <dbReference type="ARBA" id="ARBA00022603"/>
    </source>
</evidence>
<protein>
    <submittedName>
        <fullName evidence="4">L-histidine N(Alpha)-methyltransferase</fullName>
    </submittedName>
</protein>
<dbReference type="PANTHER" id="PTHR43397">
    <property type="entry name" value="ERGOTHIONEINE BIOSYNTHESIS PROTEIN 1"/>
    <property type="match status" value="1"/>
</dbReference>
<evidence type="ECO:0000313" key="5">
    <source>
        <dbReference type="Proteomes" id="UP000662914"/>
    </source>
</evidence>
<dbReference type="InterPro" id="IPR051128">
    <property type="entry name" value="EgtD_Methyltrsf_superfamily"/>
</dbReference>
<proteinExistence type="predicted"/>
<name>A0A809RSL8_9PROT</name>
<keyword evidence="1 4" id="KW-0489">Methyltransferase</keyword>
<dbReference type="PIRSF" id="PIRSF018005">
    <property type="entry name" value="UCP018005"/>
    <property type="match status" value="1"/>
</dbReference>